<dbReference type="Gramene" id="OPUNC05G16390.1">
    <property type="protein sequence ID" value="OPUNC05G16390.1"/>
    <property type="gene ID" value="OPUNC05G16390"/>
</dbReference>
<accession>A0A0E0L386</accession>
<dbReference type="AlphaFoldDB" id="A0A0E0L386"/>
<proteinExistence type="predicted"/>
<sequence length="118" mass="12676">MTESPILNYRPIISITLQASRSSACTVGVLGLGLPPPPPPPPPPPKPRRCIAAATPLCCPEPVATTQSVHRFLSGLFQQPEPDFSMSSARILVGSQRSLNLGSMIHESTSMFSLQKQR</sequence>
<dbReference type="EnsemblPlants" id="OPUNC05G16390.1">
    <property type="protein sequence ID" value="OPUNC05G16390.1"/>
    <property type="gene ID" value="OPUNC05G16390"/>
</dbReference>
<reference evidence="1" key="2">
    <citation type="submission" date="2018-05" db="EMBL/GenBank/DDBJ databases">
        <title>OpunRS2 (Oryza punctata Reference Sequence Version 2).</title>
        <authorList>
            <person name="Zhang J."/>
            <person name="Kudrna D."/>
            <person name="Lee S."/>
            <person name="Talag J."/>
            <person name="Welchert J."/>
            <person name="Wing R.A."/>
        </authorList>
    </citation>
    <scope>NUCLEOTIDE SEQUENCE [LARGE SCALE GENOMIC DNA]</scope>
</reference>
<dbReference type="Proteomes" id="UP000026962">
    <property type="component" value="Chromosome 5"/>
</dbReference>
<dbReference type="HOGENOM" id="CLU_2076921_0_0_1"/>
<reference evidence="1" key="1">
    <citation type="submission" date="2015-04" db="UniProtKB">
        <authorList>
            <consortium name="EnsemblPlants"/>
        </authorList>
    </citation>
    <scope>IDENTIFICATION</scope>
</reference>
<keyword evidence="2" id="KW-1185">Reference proteome</keyword>
<name>A0A0E0L386_ORYPU</name>
<evidence type="ECO:0000313" key="2">
    <source>
        <dbReference type="Proteomes" id="UP000026962"/>
    </source>
</evidence>
<protein>
    <submittedName>
        <fullName evidence="1">Uncharacterized protein</fullName>
    </submittedName>
</protein>
<organism evidence="1">
    <name type="scientific">Oryza punctata</name>
    <name type="common">Red rice</name>
    <dbReference type="NCBI Taxonomy" id="4537"/>
    <lineage>
        <taxon>Eukaryota</taxon>
        <taxon>Viridiplantae</taxon>
        <taxon>Streptophyta</taxon>
        <taxon>Embryophyta</taxon>
        <taxon>Tracheophyta</taxon>
        <taxon>Spermatophyta</taxon>
        <taxon>Magnoliopsida</taxon>
        <taxon>Liliopsida</taxon>
        <taxon>Poales</taxon>
        <taxon>Poaceae</taxon>
        <taxon>BOP clade</taxon>
        <taxon>Oryzoideae</taxon>
        <taxon>Oryzeae</taxon>
        <taxon>Oryzinae</taxon>
        <taxon>Oryza</taxon>
    </lineage>
</organism>
<evidence type="ECO:0000313" key="1">
    <source>
        <dbReference type="EnsemblPlants" id="OPUNC05G16390.1"/>
    </source>
</evidence>